<gene>
    <name evidence="3" type="ORF">MESMUL_14300</name>
</gene>
<proteinExistence type="predicted"/>
<reference evidence="3 4" key="1">
    <citation type="journal article" date="2018" name="Int. J. Syst. Evol. Microbiol.">
        <title>Mesosutterella multiformis gen. nov., sp. nov., a member of the family Sutterellaceae and Sutterella megalosphaeroides sp. nov., isolated from human faeces.</title>
        <authorList>
            <person name="Sakamoto M."/>
            <person name="Ikeyama N."/>
            <person name="Kunihiro T."/>
            <person name="Iino T."/>
            <person name="Yuki M."/>
            <person name="Ohkuma M."/>
        </authorList>
    </citation>
    <scope>NUCLEOTIDE SEQUENCE [LARGE SCALE GENOMIC DNA]</scope>
    <source>
        <strain evidence="3 4">4NBBH2</strain>
    </source>
</reference>
<dbReference type="Pfam" id="PF18741">
    <property type="entry name" value="MTES_1575"/>
    <property type="match status" value="1"/>
</dbReference>
<keyword evidence="3" id="KW-0347">Helicase</keyword>
<dbReference type="Pfam" id="PF13086">
    <property type="entry name" value="AAA_11"/>
    <property type="match status" value="1"/>
</dbReference>
<accession>A0A388SCX7</accession>
<dbReference type="InterPro" id="IPR045055">
    <property type="entry name" value="DNA2/NAM7-like"/>
</dbReference>
<dbReference type="FunFam" id="3.40.960.10:FF:000002">
    <property type="entry name" value="DNA helicase related protein"/>
    <property type="match status" value="1"/>
</dbReference>
<dbReference type="CDD" id="cd18808">
    <property type="entry name" value="SF1_C_Upf1"/>
    <property type="match status" value="1"/>
</dbReference>
<organism evidence="3 4">
    <name type="scientific">Mesosutterella multiformis</name>
    <dbReference type="NCBI Taxonomy" id="2259133"/>
    <lineage>
        <taxon>Bacteria</taxon>
        <taxon>Pseudomonadati</taxon>
        <taxon>Pseudomonadota</taxon>
        <taxon>Betaproteobacteria</taxon>
        <taxon>Burkholderiales</taxon>
        <taxon>Sutterellaceae</taxon>
        <taxon>Mesosutterella</taxon>
    </lineage>
</organism>
<dbReference type="SUPFAM" id="SSF52980">
    <property type="entry name" value="Restriction endonuclease-like"/>
    <property type="match status" value="1"/>
</dbReference>
<keyword evidence="3" id="KW-0067">ATP-binding</keyword>
<dbReference type="InterPro" id="IPR047187">
    <property type="entry name" value="SF1_C_Upf1"/>
</dbReference>
<dbReference type="InterPro" id="IPR041677">
    <property type="entry name" value="DNA2/NAM7_AAA_11"/>
</dbReference>
<dbReference type="InterPro" id="IPR027417">
    <property type="entry name" value="P-loop_NTPase"/>
</dbReference>
<keyword evidence="3" id="KW-0378">Hydrolase</keyword>
<dbReference type="InterPro" id="IPR011335">
    <property type="entry name" value="Restrct_endonuc-II-like"/>
</dbReference>
<evidence type="ECO:0000256" key="1">
    <source>
        <dbReference type="SAM" id="MobiDB-lite"/>
    </source>
</evidence>
<dbReference type="Pfam" id="PF13195">
    <property type="entry name" value="DUF4011"/>
    <property type="match status" value="1"/>
</dbReference>
<sequence length="1389" mass="156906">MDIGKQKLRKWASLLLDTGKRSNLISFKDSKSSTVEVLSPSPDELFVKIQKDATFEVFDPRLYGQLLEEPAEENSGEDLFSENPAPAPVKKPADRKTAFMELYQKKSETARKNEILVWSNGSPAPFTALKNIRRKAKTLLEETGVNVAYMAFGFIHWRESESSSEFFRAPVLLVPIQLDQSSAVSPYVIHTTEDDVIVNPTFAYKMQEEQGIPLPEYDEETYKSLSDYLAAINEMVTRLGWTVTSDCRIGTFSFQKINMYRDLFDNADEILSNDNVRILIGEGGSSDGTAAEEEPEDADIKNPLTELTTVLDADSSQIGAIELAKSGRSFVLQGPPGTGKSHTITNIIAECLSDGKKVLFVSEKLAALNVVYEKLRAAGLGDFCIQLHSQKANKKDFIGDLNRTLLTPKTEVPAEAADEIAVKEQAQKQLDAYAEELHKTRPVIEKTLYQLYEVYASLRNAPKVFWAVPDLQTKGRDFLIETVPLLEQFVDFAPSIGYRYRENAWFGYSKTDTTYQAKAETQKNLGDASKVLRALVPLAEEISKKYGVACSSIEDARFWQEFFAFASKSDAITPALFQKENFRKVTEGLKTLETISSDIKTRRKALDTKFDAGIFELDGAAVNEKLITQFDGFFSRLFNGEYKSIIRKLRSCRKDGAKPSFEEAVAQTEALEVYQRKTHEFKTAETEIRPFLGTAYAGLDTDWAYFGNQLGTLKEVLSKGVSFGNIATYSDFLSERKAFADFASELQNVLSAEAETALSGVSDAFDPKVFDLGKTDGPAALDKLNRCLASASQLDNWCHFRALLERLSTLGILPYVDLAIEKQIEPKDLVSAFKRLFVFQWIDSILASSPVLYSFNRISQDKAIEVFREKDTEQFELNKEIIKAKLSAERPSLDRVPRGSPVAIIRHEGEKKRRLKSIRTLLTEAGDVIQTLKPCFLMSPLSVSTYLTKGSVHFDVVIFDEASQIFPQDAVGAIYRAKQLIVVGDSKQMPPSNFFNASIESDDDMDEETEDVTNFESILDLCSTSMRQLRLLWHYRSRYEQLIAFSNKNFYDNQLITFPSTKTDAKWIGVDYYHCDSLFDRRSHTNRKEAEFIVDLIYKNFEKFPDRSLGVVAFSVAQQELIDDLLTARRQTRPEMEPFFRNTENEPFFIKNLETVQGDERDTIIFSVAYGKDAQGRLLLNFGPLNRAGGERRLNVAVTRAKSNVQLVSSMHYTDIDLKRTNSEGVRLLREYLDYAENGDKALERSISVPSDDQFDSDFEMEVCEFLRSNGFSVDSQVGCSGFRIDLGLRMPESSDYVLAIECDGATYHSSKNARDRDRLRQQILERMGWKFHRVWSTDWFRNRAEEERRLLEAATKAVRNGASYDPLSVRDSADTSANQKIDTENAAA</sequence>
<dbReference type="RefSeq" id="WP_202973738.1">
    <property type="nucleotide sequence ID" value="NZ_BGZJ01000001.1"/>
</dbReference>
<feature type="domain" description="RAP" evidence="2">
    <location>
        <begin position="1301"/>
        <end position="1355"/>
    </location>
</feature>
<dbReference type="Pfam" id="PF13087">
    <property type="entry name" value="AAA_12"/>
    <property type="match status" value="1"/>
</dbReference>
<dbReference type="InterPro" id="IPR013584">
    <property type="entry name" value="RAP"/>
</dbReference>
<name>A0A388SCX7_9BURK</name>
<evidence type="ECO:0000259" key="2">
    <source>
        <dbReference type="SMART" id="SM00952"/>
    </source>
</evidence>
<feature type="region of interest" description="Disordered" evidence="1">
    <location>
        <begin position="1365"/>
        <end position="1389"/>
    </location>
</feature>
<dbReference type="PANTHER" id="PTHR10887:SF530">
    <property type="entry name" value="SUPERFAMILY I DNA HELICASES"/>
    <property type="match status" value="1"/>
</dbReference>
<protein>
    <submittedName>
        <fullName evidence="3">DNA helicase</fullName>
    </submittedName>
</protein>
<dbReference type="PANTHER" id="PTHR10887">
    <property type="entry name" value="DNA2/NAM7 HELICASE FAMILY"/>
    <property type="match status" value="1"/>
</dbReference>
<keyword evidence="4" id="KW-1185">Reference proteome</keyword>
<dbReference type="SUPFAM" id="SSF52540">
    <property type="entry name" value="P-loop containing nucleoside triphosphate hydrolases"/>
    <property type="match status" value="1"/>
</dbReference>
<dbReference type="Gene3D" id="3.40.50.300">
    <property type="entry name" value="P-loop containing nucleotide triphosphate hydrolases"/>
    <property type="match status" value="3"/>
</dbReference>
<dbReference type="FunFam" id="3.40.50.300:FF:002063">
    <property type="entry name" value="DNA helicase related protein"/>
    <property type="match status" value="1"/>
</dbReference>
<dbReference type="GO" id="GO:0004386">
    <property type="term" value="F:helicase activity"/>
    <property type="evidence" value="ECO:0007669"/>
    <property type="project" value="UniProtKB-KW"/>
</dbReference>
<dbReference type="InterPro" id="IPR041679">
    <property type="entry name" value="DNA2/NAM7-like_C"/>
</dbReference>
<evidence type="ECO:0000313" key="3">
    <source>
        <dbReference type="EMBL" id="GBO94076.1"/>
    </source>
</evidence>
<dbReference type="InterPro" id="IPR025103">
    <property type="entry name" value="DUF4011"/>
</dbReference>
<evidence type="ECO:0000313" key="4">
    <source>
        <dbReference type="Proteomes" id="UP000266091"/>
    </source>
</evidence>
<dbReference type="Proteomes" id="UP000266091">
    <property type="component" value="Unassembled WGS sequence"/>
</dbReference>
<comment type="caution">
    <text evidence="3">The sequence shown here is derived from an EMBL/GenBank/DDBJ whole genome shotgun (WGS) entry which is preliminary data.</text>
</comment>
<keyword evidence="3" id="KW-0547">Nucleotide-binding</keyword>
<dbReference type="SMART" id="SM00952">
    <property type="entry name" value="RAP"/>
    <property type="match status" value="1"/>
</dbReference>
<dbReference type="Gene3D" id="3.40.960.10">
    <property type="entry name" value="VSR Endonuclease"/>
    <property type="match status" value="1"/>
</dbReference>
<dbReference type="InterPro" id="IPR049468">
    <property type="entry name" value="Restrct_endonuc-II-like_dom"/>
</dbReference>
<dbReference type="EMBL" id="BGZJ01000001">
    <property type="protein sequence ID" value="GBO94076.1"/>
    <property type="molecule type" value="Genomic_DNA"/>
</dbReference>